<dbReference type="EMBL" id="CAEZTS010000171">
    <property type="protein sequence ID" value="CAB4590159.1"/>
    <property type="molecule type" value="Genomic_DNA"/>
</dbReference>
<proteinExistence type="predicted"/>
<gene>
    <name evidence="1" type="ORF">UFOPK1722_01595</name>
</gene>
<organism evidence="1">
    <name type="scientific">freshwater metagenome</name>
    <dbReference type="NCBI Taxonomy" id="449393"/>
    <lineage>
        <taxon>unclassified sequences</taxon>
        <taxon>metagenomes</taxon>
        <taxon>ecological metagenomes</taxon>
    </lineage>
</organism>
<sequence length="41" mass="4202">MGGCQLKVVDDVAASTVAVSILGAEVMDPVIDPEPWGTNDT</sequence>
<protein>
    <submittedName>
        <fullName evidence="1">Unannotated protein</fullName>
    </submittedName>
</protein>
<evidence type="ECO:0000313" key="1">
    <source>
        <dbReference type="EMBL" id="CAB4590159.1"/>
    </source>
</evidence>
<reference evidence="1" key="1">
    <citation type="submission" date="2020-05" db="EMBL/GenBank/DDBJ databases">
        <authorList>
            <person name="Chiriac C."/>
            <person name="Salcher M."/>
            <person name="Ghai R."/>
            <person name="Kavagutti S V."/>
        </authorList>
    </citation>
    <scope>NUCLEOTIDE SEQUENCE</scope>
</reference>
<name>A0A6J6FR54_9ZZZZ</name>
<accession>A0A6J6FR54</accession>
<dbReference type="AlphaFoldDB" id="A0A6J6FR54"/>